<dbReference type="InterPro" id="IPR002645">
    <property type="entry name" value="STAS_dom"/>
</dbReference>
<feature type="region of interest" description="Disordered" evidence="3">
    <location>
        <begin position="645"/>
        <end position="667"/>
    </location>
</feature>
<dbReference type="NCBIfam" id="TIGR00229">
    <property type="entry name" value="sensory_box"/>
    <property type="match status" value="1"/>
</dbReference>
<organism evidence="6 7">
    <name type="scientific">Paractinoplanes lichenicola</name>
    <dbReference type="NCBI Taxonomy" id="2802976"/>
    <lineage>
        <taxon>Bacteria</taxon>
        <taxon>Bacillati</taxon>
        <taxon>Actinomycetota</taxon>
        <taxon>Actinomycetes</taxon>
        <taxon>Micromonosporales</taxon>
        <taxon>Micromonosporaceae</taxon>
        <taxon>Paractinoplanes</taxon>
    </lineage>
</organism>
<dbReference type="EMBL" id="JAENHO010000004">
    <property type="protein sequence ID" value="MBL7256023.1"/>
    <property type="molecule type" value="Genomic_DNA"/>
</dbReference>
<accession>A0ABS1VMZ6</accession>
<keyword evidence="2" id="KW-0175">Coiled coil</keyword>
<name>A0ABS1VMZ6_9ACTN</name>
<dbReference type="InterPro" id="IPR003594">
    <property type="entry name" value="HATPase_dom"/>
</dbReference>
<feature type="domain" description="STAS" evidence="5">
    <location>
        <begin position="565"/>
        <end position="612"/>
    </location>
</feature>
<evidence type="ECO:0000256" key="3">
    <source>
        <dbReference type="SAM" id="MobiDB-lite"/>
    </source>
</evidence>
<dbReference type="InterPro" id="IPR036890">
    <property type="entry name" value="HATPase_C_sf"/>
</dbReference>
<dbReference type="CDD" id="cd16936">
    <property type="entry name" value="HATPase_RsbW-like"/>
    <property type="match status" value="1"/>
</dbReference>
<evidence type="ECO:0000313" key="7">
    <source>
        <dbReference type="Proteomes" id="UP000598996"/>
    </source>
</evidence>
<comment type="caution">
    <text evidence="6">The sequence shown here is derived from an EMBL/GenBank/DDBJ whole genome shotgun (WGS) entry which is preliminary data.</text>
</comment>
<dbReference type="InterPro" id="IPR000014">
    <property type="entry name" value="PAS"/>
</dbReference>
<dbReference type="SUPFAM" id="SSF52091">
    <property type="entry name" value="SpoIIaa-like"/>
    <property type="match status" value="1"/>
</dbReference>
<dbReference type="InterPro" id="IPR036513">
    <property type="entry name" value="STAS_dom_sf"/>
</dbReference>
<dbReference type="Pfam" id="PF07228">
    <property type="entry name" value="SpoIIE"/>
    <property type="match status" value="1"/>
</dbReference>
<dbReference type="SMART" id="SM00331">
    <property type="entry name" value="PP2C_SIG"/>
    <property type="match status" value="1"/>
</dbReference>
<dbReference type="InterPro" id="IPR013656">
    <property type="entry name" value="PAS_4"/>
</dbReference>
<dbReference type="SUPFAM" id="SSF55874">
    <property type="entry name" value="ATPase domain of HSP90 chaperone/DNA topoisomerase II/histidine kinase"/>
    <property type="match status" value="1"/>
</dbReference>
<dbReference type="Gene3D" id="3.30.565.10">
    <property type="entry name" value="Histidine kinase-like ATPase, C-terminal domain"/>
    <property type="match status" value="1"/>
</dbReference>
<proteinExistence type="predicted"/>
<dbReference type="PROSITE" id="PS50113">
    <property type="entry name" value="PAC"/>
    <property type="match status" value="1"/>
</dbReference>
<evidence type="ECO:0000256" key="2">
    <source>
        <dbReference type="SAM" id="Coils"/>
    </source>
</evidence>
<dbReference type="InterPro" id="IPR052016">
    <property type="entry name" value="Bact_Sigma-Reg"/>
</dbReference>
<dbReference type="Pfam" id="PF13581">
    <property type="entry name" value="HATPase_c_2"/>
    <property type="match status" value="1"/>
</dbReference>
<dbReference type="Gene3D" id="3.60.40.10">
    <property type="entry name" value="PPM-type phosphatase domain"/>
    <property type="match status" value="1"/>
</dbReference>
<dbReference type="Proteomes" id="UP000598996">
    <property type="component" value="Unassembled WGS sequence"/>
</dbReference>
<protein>
    <submittedName>
        <fullName evidence="6">SpoIIE family protein phosphatase</fullName>
    </submittedName>
</protein>
<evidence type="ECO:0000259" key="4">
    <source>
        <dbReference type="PROSITE" id="PS50113"/>
    </source>
</evidence>
<dbReference type="Pfam" id="PF08448">
    <property type="entry name" value="PAS_4"/>
    <property type="match status" value="1"/>
</dbReference>
<dbReference type="InterPro" id="IPR001932">
    <property type="entry name" value="PPM-type_phosphatase-like_dom"/>
</dbReference>
<dbReference type="SUPFAM" id="SSF81606">
    <property type="entry name" value="PP2C-like"/>
    <property type="match status" value="1"/>
</dbReference>
<evidence type="ECO:0000313" key="6">
    <source>
        <dbReference type="EMBL" id="MBL7256023.1"/>
    </source>
</evidence>
<dbReference type="PROSITE" id="PS50801">
    <property type="entry name" value="STAS"/>
    <property type="match status" value="1"/>
</dbReference>
<feature type="coiled-coil region" evidence="2">
    <location>
        <begin position="135"/>
        <end position="162"/>
    </location>
</feature>
<reference evidence="6 7" key="1">
    <citation type="submission" date="2021-01" db="EMBL/GenBank/DDBJ databases">
        <title>Actinoplanes sp. nov. LDG1-01 isolated from lichen.</title>
        <authorList>
            <person name="Saeng-In P."/>
            <person name="Phongsopitanun W."/>
            <person name="Kanchanasin P."/>
            <person name="Yuki M."/>
            <person name="Kudo T."/>
            <person name="Ohkuma M."/>
            <person name="Tanasupawat S."/>
        </authorList>
    </citation>
    <scope>NUCLEOTIDE SEQUENCE [LARGE SCALE GENOMIC DNA]</scope>
    <source>
        <strain evidence="6 7">LDG1-01</strain>
    </source>
</reference>
<dbReference type="InterPro" id="IPR036457">
    <property type="entry name" value="PPM-type-like_dom_sf"/>
</dbReference>
<dbReference type="InterPro" id="IPR000700">
    <property type="entry name" value="PAS-assoc_C"/>
</dbReference>
<keyword evidence="7" id="KW-1185">Reference proteome</keyword>
<evidence type="ECO:0000256" key="1">
    <source>
        <dbReference type="ARBA" id="ARBA00022801"/>
    </source>
</evidence>
<dbReference type="InterPro" id="IPR035965">
    <property type="entry name" value="PAS-like_dom_sf"/>
</dbReference>
<dbReference type="PANTHER" id="PTHR43156">
    <property type="entry name" value="STAGE II SPORULATION PROTEIN E-RELATED"/>
    <property type="match status" value="1"/>
</dbReference>
<dbReference type="Gene3D" id="3.30.450.20">
    <property type="entry name" value="PAS domain"/>
    <property type="match status" value="1"/>
</dbReference>
<dbReference type="CDD" id="cd07043">
    <property type="entry name" value="STAS_anti-anti-sigma_factors"/>
    <property type="match status" value="1"/>
</dbReference>
<gene>
    <name evidence="6" type="ORF">JKJ07_17135</name>
</gene>
<dbReference type="PANTHER" id="PTHR43156:SF2">
    <property type="entry name" value="STAGE II SPORULATION PROTEIN E"/>
    <property type="match status" value="1"/>
</dbReference>
<feature type="domain" description="PAC" evidence="4">
    <location>
        <begin position="89"/>
        <end position="144"/>
    </location>
</feature>
<dbReference type="Gene3D" id="3.30.750.24">
    <property type="entry name" value="STAS domain"/>
    <property type="match status" value="1"/>
</dbReference>
<dbReference type="SUPFAM" id="SSF55785">
    <property type="entry name" value="PYP-like sensor domain (PAS domain)"/>
    <property type="match status" value="1"/>
</dbReference>
<sequence>MSPSDSDPFRRAGDVAVVRRLFEQLPLMVCALEGPELRFVAATSAYRAYAGRPDITGTPFWEAFPETLGQRVAELFERVIASGRAESLREWRFQFDLPDSGGETEVFVDLNLWPLRGADDQVTGVIAQVIDVTTRVREQQRVAEAEKRFEQARDVIDALQRQLLPNGLPVLPEIQIAASYLLADADAAAGGDWFDAVPLAGGKVALVVGDVVGHGVSATAAMGQLRAVLHDRLDETGDVLTAIAAADRMARRVADAQAATVCITVLDPASGALTYCSAGHPPPLIAGPNGARFVPPSGQGPLGTGAAYSVRTDQLAPEETVLLYTDGIIERPGRTPAEATVELSQVVAGAVAGPIFSGDDRPLVDRLCAQTMERLVRETGHSDDITLMAAQRRLPVPTLKLTGPDGPAWLRVARTAVDAWVTLHNAGEQDRIALLHAAGEVVTNSTEHARPDDGGTAVTITAELLDNGEARLVIADNGRWQERPRPGDKRFRRDHGFGLAMAAAFADRLDVDRRPDGTTVTVRRRLSRSAQLLRPAQINFGASPASREPEELLIVDQPDAPSSRIALIGPIDVDTIQDLGPELDRYTLGGTHDLVVDLSRVTHLASAGVAELYRTAADGNGRHYPLTLYAPAGSTAHHVLSLVDLPHTTTDPHPETSRSGHGPDSMP</sequence>
<evidence type="ECO:0000259" key="5">
    <source>
        <dbReference type="PROSITE" id="PS50801"/>
    </source>
</evidence>
<keyword evidence="1" id="KW-0378">Hydrolase</keyword>
<dbReference type="SMART" id="SM00387">
    <property type="entry name" value="HATPase_c"/>
    <property type="match status" value="1"/>
</dbReference>